<dbReference type="InterPro" id="IPR039760">
    <property type="entry name" value="MOFRL_protein"/>
</dbReference>
<evidence type="ECO:0000259" key="1">
    <source>
        <dbReference type="Pfam" id="PF05161"/>
    </source>
</evidence>
<dbReference type="InterPro" id="IPR038614">
    <property type="entry name" value="GK_N_sf"/>
</dbReference>
<dbReference type="InterPro" id="IPR007835">
    <property type="entry name" value="MOFRL"/>
</dbReference>
<dbReference type="Gene3D" id="3.40.50.10180">
    <property type="entry name" value="Glycerate kinase, MOFRL-like N-terminal domain"/>
    <property type="match status" value="1"/>
</dbReference>
<reference evidence="3 4" key="1">
    <citation type="submission" date="2024-03" db="EMBL/GenBank/DDBJ databases">
        <authorList>
            <person name="Jo J.-H."/>
        </authorList>
    </citation>
    <scope>NUCLEOTIDE SEQUENCE [LARGE SCALE GENOMIC DNA]</scope>
    <source>
        <strain evidence="3 4">AS3R-12</strain>
    </source>
</reference>
<dbReference type="GO" id="GO:0016301">
    <property type="term" value="F:kinase activity"/>
    <property type="evidence" value="ECO:0007669"/>
    <property type="project" value="UniProtKB-KW"/>
</dbReference>
<evidence type="ECO:0000313" key="4">
    <source>
        <dbReference type="Proteomes" id="UP001379235"/>
    </source>
</evidence>
<comment type="caution">
    <text evidence="3">The sequence shown here is derived from an EMBL/GenBank/DDBJ whole genome shotgun (WGS) entry which is preliminary data.</text>
</comment>
<dbReference type="SUPFAM" id="SSF82544">
    <property type="entry name" value="GckA/TtuD-like"/>
    <property type="match status" value="1"/>
</dbReference>
<organism evidence="3 4">
    <name type="scientific">Novosphingobium aquae</name>
    <dbReference type="NCBI Taxonomy" id="3133435"/>
    <lineage>
        <taxon>Bacteria</taxon>
        <taxon>Pseudomonadati</taxon>
        <taxon>Pseudomonadota</taxon>
        <taxon>Alphaproteobacteria</taxon>
        <taxon>Sphingomonadales</taxon>
        <taxon>Sphingomonadaceae</taxon>
        <taxon>Novosphingobium</taxon>
    </lineage>
</organism>
<dbReference type="PANTHER" id="PTHR12227:SF0">
    <property type="entry name" value="GLYCERATE KINASE"/>
    <property type="match status" value="1"/>
</dbReference>
<dbReference type="Proteomes" id="UP001379235">
    <property type="component" value="Unassembled WGS sequence"/>
</dbReference>
<dbReference type="InterPro" id="IPR025286">
    <property type="entry name" value="MOFRL_assoc_dom"/>
</dbReference>
<protein>
    <submittedName>
        <fullName evidence="3">Glycerate kinase</fullName>
    </submittedName>
</protein>
<keyword evidence="3" id="KW-0808">Transferase</keyword>
<dbReference type="Gene3D" id="3.40.1480.10">
    <property type="entry name" value="MOFRL domain"/>
    <property type="match status" value="1"/>
</dbReference>
<name>A0ABU8SDD7_9SPHN</name>
<evidence type="ECO:0000259" key="2">
    <source>
        <dbReference type="Pfam" id="PF13660"/>
    </source>
</evidence>
<dbReference type="Pfam" id="PF05161">
    <property type="entry name" value="MOFRL"/>
    <property type="match status" value="1"/>
</dbReference>
<dbReference type="PANTHER" id="PTHR12227">
    <property type="entry name" value="GLYCERATE KINASE"/>
    <property type="match status" value="1"/>
</dbReference>
<accession>A0ABU8SDD7</accession>
<keyword evidence="4" id="KW-1185">Reference proteome</keyword>
<dbReference type="Pfam" id="PF13660">
    <property type="entry name" value="DUF4147"/>
    <property type="match status" value="1"/>
</dbReference>
<evidence type="ECO:0000313" key="3">
    <source>
        <dbReference type="EMBL" id="MEJ6011601.1"/>
    </source>
</evidence>
<feature type="domain" description="MOFRL" evidence="1">
    <location>
        <begin position="305"/>
        <end position="411"/>
    </location>
</feature>
<feature type="domain" description="MOFRL-associated" evidence="2">
    <location>
        <begin position="16"/>
        <end position="236"/>
    </location>
</feature>
<dbReference type="RefSeq" id="WP_339969004.1">
    <property type="nucleotide sequence ID" value="NZ_JBBHJY010000009.1"/>
</dbReference>
<dbReference type="EMBL" id="JBBHJY010000009">
    <property type="protein sequence ID" value="MEJ6011601.1"/>
    <property type="molecule type" value="Genomic_DNA"/>
</dbReference>
<sequence>MPDCPPRTDAAARSFLRGCFDAAIDAVRPGPAVLANLPDKPEGRCIVVGAGKASAAMAAAIDAAWPDVQLSGVVSTRHGHAVPAGRVRVIEAGHPVPDEHSVEAAQAMLAAVAGLGPDDLVVALISGGGSACLALPAPGLTLADKQAITRALLRSGAPISDMNTIRRHASGIKNGRLALAAAPARVVSLVISDIPGDDLAAVASGPSIADATTPADALAIIDRRAIPVPRDFRRHLLSAPPILPAGSAEAILIASPGQALDAAADYARRCGIAPLLLGDALEGESSALGAAMAATALAETDRPRVLISGGETTVTIGPEGAGRGGRNTEFLLAFALAAKGAEGIWAIAGDSDGIDGTEDAAGAFVSPDSLARADAAGFDALATLARHDSYSLFAATRDLIVTGPTLTNVNDIRAVLVC</sequence>
<proteinExistence type="predicted"/>
<keyword evidence="3" id="KW-0418">Kinase</keyword>
<gene>
    <name evidence="3" type="ORF">WG900_16935</name>
</gene>
<dbReference type="InterPro" id="IPR037035">
    <property type="entry name" value="GK-like_C_sf"/>
</dbReference>